<organism evidence="1 2">
    <name type="scientific">Caerostris extrusa</name>
    <name type="common">Bark spider</name>
    <name type="synonym">Caerostris bankana</name>
    <dbReference type="NCBI Taxonomy" id="172846"/>
    <lineage>
        <taxon>Eukaryota</taxon>
        <taxon>Metazoa</taxon>
        <taxon>Ecdysozoa</taxon>
        <taxon>Arthropoda</taxon>
        <taxon>Chelicerata</taxon>
        <taxon>Arachnida</taxon>
        <taxon>Araneae</taxon>
        <taxon>Araneomorphae</taxon>
        <taxon>Entelegynae</taxon>
        <taxon>Araneoidea</taxon>
        <taxon>Araneidae</taxon>
        <taxon>Caerostris</taxon>
    </lineage>
</organism>
<dbReference type="AlphaFoldDB" id="A0AAV4MYN9"/>
<name>A0AAV4MYN9_CAEEX</name>
<dbReference type="EMBL" id="BPLR01002667">
    <property type="protein sequence ID" value="GIX76511.1"/>
    <property type="molecule type" value="Genomic_DNA"/>
</dbReference>
<accession>A0AAV4MYN9</accession>
<keyword evidence="2" id="KW-1185">Reference proteome</keyword>
<comment type="caution">
    <text evidence="1">The sequence shown here is derived from an EMBL/GenBank/DDBJ whole genome shotgun (WGS) entry which is preliminary data.</text>
</comment>
<protein>
    <submittedName>
        <fullName evidence="1">Uncharacterized protein</fullName>
    </submittedName>
</protein>
<dbReference type="Proteomes" id="UP001054945">
    <property type="component" value="Unassembled WGS sequence"/>
</dbReference>
<evidence type="ECO:0000313" key="1">
    <source>
        <dbReference type="EMBL" id="GIX76511.1"/>
    </source>
</evidence>
<evidence type="ECO:0000313" key="2">
    <source>
        <dbReference type="Proteomes" id="UP001054945"/>
    </source>
</evidence>
<sequence length="137" mass="14481">MQMHRLENSKFQVRLVPSLKDAFSAILATVLLGILSPLANGEQAGLLLESLPADILASIAGSDPLKAATGLVENALGSDLKKEGANLADPLSVLKPLGKGMDPLKMTSSFGVPMTPQMPLIKPGKILKPVLPFKRLF</sequence>
<proteinExistence type="predicted"/>
<gene>
    <name evidence="1" type="ORF">CEXT_173331</name>
</gene>
<reference evidence="1 2" key="1">
    <citation type="submission" date="2021-06" db="EMBL/GenBank/DDBJ databases">
        <title>Caerostris extrusa draft genome.</title>
        <authorList>
            <person name="Kono N."/>
            <person name="Arakawa K."/>
        </authorList>
    </citation>
    <scope>NUCLEOTIDE SEQUENCE [LARGE SCALE GENOMIC DNA]</scope>
</reference>